<keyword evidence="10" id="KW-0804">Transcription</keyword>
<organism evidence="15 16">
    <name type="scientific">Megalops atlanticus</name>
    <name type="common">Tarpon</name>
    <name type="synonym">Clupea gigantea</name>
    <dbReference type="NCBI Taxonomy" id="7932"/>
    <lineage>
        <taxon>Eukaryota</taxon>
        <taxon>Metazoa</taxon>
        <taxon>Chordata</taxon>
        <taxon>Craniata</taxon>
        <taxon>Vertebrata</taxon>
        <taxon>Euteleostomi</taxon>
        <taxon>Actinopterygii</taxon>
        <taxon>Neopterygii</taxon>
        <taxon>Teleostei</taxon>
        <taxon>Elopiformes</taxon>
        <taxon>Megalopidae</taxon>
        <taxon>Megalops</taxon>
    </lineage>
</organism>
<feature type="domain" description="C2H2-type" evidence="14">
    <location>
        <begin position="299"/>
        <end position="326"/>
    </location>
</feature>
<evidence type="ECO:0000256" key="5">
    <source>
        <dbReference type="ARBA" id="ARBA00022737"/>
    </source>
</evidence>
<feature type="compositionally biased region" description="Polar residues" evidence="13">
    <location>
        <begin position="854"/>
        <end position="872"/>
    </location>
</feature>
<keyword evidence="5" id="KW-0677">Repeat</keyword>
<dbReference type="GO" id="GO:0000981">
    <property type="term" value="F:DNA-binding transcription factor activity, RNA polymerase II-specific"/>
    <property type="evidence" value="ECO:0007669"/>
    <property type="project" value="TreeGrafter"/>
</dbReference>
<feature type="region of interest" description="Disordered" evidence="13">
    <location>
        <begin position="349"/>
        <end position="427"/>
    </location>
</feature>
<gene>
    <name evidence="15" type="ORF">MATL_G00154820</name>
</gene>
<dbReference type="Gene3D" id="3.30.160.60">
    <property type="entry name" value="Classic Zinc Finger"/>
    <property type="match status" value="4"/>
</dbReference>
<feature type="region of interest" description="Disordered" evidence="13">
    <location>
        <begin position="196"/>
        <end position="221"/>
    </location>
</feature>
<feature type="compositionally biased region" description="Low complexity" evidence="13">
    <location>
        <begin position="451"/>
        <end position="460"/>
    </location>
</feature>
<evidence type="ECO:0000256" key="8">
    <source>
        <dbReference type="ARBA" id="ARBA00023015"/>
    </source>
</evidence>
<accession>A0A9D3PX85</accession>
<dbReference type="InterPro" id="IPR013087">
    <property type="entry name" value="Znf_C2H2_type"/>
</dbReference>
<keyword evidence="6 12" id="KW-0863">Zinc-finger</keyword>
<keyword evidence="7" id="KW-0862">Zinc</keyword>
<dbReference type="EMBL" id="JAFDVH010000012">
    <property type="protein sequence ID" value="KAG7467531.1"/>
    <property type="molecule type" value="Genomic_DNA"/>
</dbReference>
<dbReference type="PANTHER" id="PTHR23235:SF155">
    <property type="entry name" value="EARLY GROWTH RESPONSE 4-RELATED"/>
    <property type="match status" value="1"/>
</dbReference>
<feature type="region of interest" description="Disordered" evidence="13">
    <location>
        <begin position="444"/>
        <end position="497"/>
    </location>
</feature>
<dbReference type="Pfam" id="PF00096">
    <property type="entry name" value="zf-C2H2"/>
    <property type="match status" value="2"/>
</dbReference>
<evidence type="ECO:0000313" key="16">
    <source>
        <dbReference type="Proteomes" id="UP001046870"/>
    </source>
</evidence>
<keyword evidence="9" id="KW-0238">DNA-binding</keyword>
<dbReference type="OrthoDB" id="8117402at2759"/>
<dbReference type="PROSITE" id="PS00028">
    <property type="entry name" value="ZINC_FINGER_C2H2_1"/>
    <property type="match status" value="4"/>
</dbReference>
<dbReference type="GO" id="GO:0005634">
    <property type="term" value="C:nucleus"/>
    <property type="evidence" value="ECO:0007669"/>
    <property type="project" value="UniProtKB-SubCell"/>
</dbReference>
<dbReference type="SMART" id="SM00355">
    <property type="entry name" value="ZnF_C2H2"/>
    <property type="match status" value="4"/>
</dbReference>
<feature type="compositionally biased region" description="Basic and acidic residues" evidence="13">
    <location>
        <begin position="393"/>
        <end position="418"/>
    </location>
</feature>
<dbReference type="FunFam" id="3.30.160.60:FF:000067">
    <property type="entry name" value="Vascular endothelial zinc finger 1"/>
    <property type="match status" value="1"/>
</dbReference>
<dbReference type="Proteomes" id="UP001046870">
    <property type="component" value="Chromosome 12"/>
</dbReference>
<comment type="caution">
    <text evidence="15">The sequence shown here is derived from an EMBL/GenBank/DDBJ whole genome shotgun (WGS) entry which is preliminary data.</text>
</comment>
<feature type="domain" description="C2H2-type" evidence="14">
    <location>
        <begin position="271"/>
        <end position="298"/>
    </location>
</feature>
<proteinExistence type="inferred from homology"/>
<dbReference type="PROSITE" id="PS50157">
    <property type="entry name" value="ZINC_FINGER_C2H2_2"/>
    <property type="match status" value="4"/>
</dbReference>
<evidence type="ECO:0000256" key="1">
    <source>
        <dbReference type="ARBA" id="ARBA00004123"/>
    </source>
</evidence>
<dbReference type="GO" id="GO:0008270">
    <property type="term" value="F:zinc ion binding"/>
    <property type="evidence" value="ECO:0007669"/>
    <property type="project" value="UniProtKB-KW"/>
</dbReference>
<evidence type="ECO:0000256" key="4">
    <source>
        <dbReference type="ARBA" id="ARBA00022723"/>
    </source>
</evidence>
<dbReference type="SUPFAM" id="SSF57667">
    <property type="entry name" value="beta-beta-alpha zinc fingers"/>
    <property type="match status" value="2"/>
</dbReference>
<keyword evidence="11" id="KW-0539">Nucleus</keyword>
<evidence type="ECO:0000256" key="7">
    <source>
        <dbReference type="ARBA" id="ARBA00022833"/>
    </source>
</evidence>
<evidence type="ECO:0000256" key="12">
    <source>
        <dbReference type="PROSITE-ProRule" id="PRU00042"/>
    </source>
</evidence>
<feature type="domain" description="C2H2-type" evidence="14">
    <location>
        <begin position="243"/>
        <end position="270"/>
    </location>
</feature>
<feature type="domain" description="C2H2-type" evidence="14">
    <location>
        <begin position="327"/>
        <end position="355"/>
    </location>
</feature>
<evidence type="ECO:0000256" key="3">
    <source>
        <dbReference type="ARBA" id="ARBA00022491"/>
    </source>
</evidence>
<feature type="compositionally biased region" description="Basic residues" evidence="13">
    <location>
        <begin position="470"/>
        <end position="481"/>
    </location>
</feature>
<dbReference type="AlphaFoldDB" id="A0A9D3PX85"/>
<protein>
    <recommendedName>
        <fullName evidence="14">C2H2-type domain-containing protein</fullName>
    </recommendedName>
</protein>
<reference evidence="15" key="1">
    <citation type="submission" date="2021-01" db="EMBL/GenBank/DDBJ databases">
        <authorList>
            <person name="Zahm M."/>
            <person name="Roques C."/>
            <person name="Cabau C."/>
            <person name="Klopp C."/>
            <person name="Donnadieu C."/>
            <person name="Jouanno E."/>
            <person name="Lampietro C."/>
            <person name="Louis A."/>
            <person name="Herpin A."/>
            <person name="Echchiki A."/>
            <person name="Berthelot C."/>
            <person name="Parey E."/>
            <person name="Roest-Crollius H."/>
            <person name="Braasch I."/>
            <person name="Postlethwait J."/>
            <person name="Bobe J."/>
            <person name="Montfort J."/>
            <person name="Bouchez O."/>
            <person name="Begum T."/>
            <person name="Mejri S."/>
            <person name="Adams A."/>
            <person name="Chen W.-J."/>
            <person name="Guiguen Y."/>
        </authorList>
    </citation>
    <scope>NUCLEOTIDE SEQUENCE</scope>
    <source>
        <strain evidence="15">YG-15Mar2019-1</strain>
        <tissue evidence="15">Brain</tissue>
    </source>
</reference>
<feature type="region of interest" description="Disordered" evidence="13">
    <location>
        <begin position="853"/>
        <end position="872"/>
    </location>
</feature>
<evidence type="ECO:0000313" key="15">
    <source>
        <dbReference type="EMBL" id="KAG7467531.1"/>
    </source>
</evidence>
<keyword evidence="4" id="KW-0479">Metal-binding</keyword>
<evidence type="ECO:0000256" key="9">
    <source>
        <dbReference type="ARBA" id="ARBA00023125"/>
    </source>
</evidence>
<evidence type="ECO:0000259" key="14">
    <source>
        <dbReference type="PROSITE" id="PS50157"/>
    </source>
</evidence>
<evidence type="ECO:0000256" key="2">
    <source>
        <dbReference type="ARBA" id="ARBA00006991"/>
    </source>
</evidence>
<evidence type="ECO:0000256" key="10">
    <source>
        <dbReference type="ARBA" id="ARBA00023163"/>
    </source>
</evidence>
<dbReference type="InterPro" id="IPR036236">
    <property type="entry name" value="Znf_C2H2_sf"/>
</dbReference>
<keyword evidence="3" id="KW-0678">Repressor</keyword>
<name>A0A9D3PX85_MEGAT</name>
<keyword evidence="8" id="KW-0805">Transcription regulation</keyword>
<evidence type="ECO:0000256" key="6">
    <source>
        <dbReference type="ARBA" id="ARBA00022771"/>
    </source>
</evidence>
<comment type="subcellular location">
    <subcellularLocation>
        <location evidence="1">Nucleus</location>
    </subcellularLocation>
</comment>
<dbReference type="GO" id="GO:0000978">
    <property type="term" value="F:RNA polymerase II cis-regulatory region sequence-specific DNA binding"/>
    <property type="evidence" value="ECO:0007669"/>
    <property type="project" value="TreeGrafter"/>
</dbReference>
<dbReference type="FunFam" id="3.30.160.60:FF:000042">
    <property type="entry name" value="Zinc finger protein 148"/>
    <property type="match status" value="2"/>
</dbReference>
<keyword evidence="16" id="KW-1185">Reference proteome</keyword>
<sequence>MHHRQRRSGDCCRWSLSTETFADHDSSTASSVVHTPEPVQKTLNLPKQNHSKGPWLPVPAERMNMEEKLEGMLLKCSGVVGLHPSSRALGTPGGDGRRVGGAASESLVELSLGERALAHHALLAGDDEDEDDGEEGVLAPHHLVTQDELMVQEETVRNDTEEGPEAELQQGLPHRLSYPLHLPVNIKQELKLSDVAMGMKRERRPARDLSDCLKKKKRKQRSPAKILTINEDGSLGLQSSKSHVCEHCSAAFRTNYHLQRHVFIHTGEKPFQCAQCDMRFIQKYLLQRHEKIHTGEKPFRCDECGMRFIQKYHMQRHKRTHSGEKPYECDYCHQYFSRTDRVLKHKRMCHENRDRKANRATSKEALPSGDNDLGSPFAPRENSAHPPKKKRQRASEKTRPTLEKGGEERGEPQPRKPECPPLFTAVSAAPSKVKDEYVVAEYSVELPEPPLGGALRGPGPSEEAHPPKLVLKKVTSKRSARPKAEPPPDLSPLSGFEDGKAAGYTFELVDKQGLLDAEAHASLDPADGLQGGPSKPAAVGSSTNYDDAVQFLKKKRYLQAAAAPTGTRDYALSVGSAASQPAVTQAAVASVMEDAVPAAILDSQALSVEIKPSHDRGVLPDEVLQTLLDHYSNKANGQPEISFGVADAEVTSSLSINSSDVSEAGQAEGLGAGSQAAPPEKASMLQEYSKFLQQALERTSQNDSFLGSQSLAFVTESQPLFATADKPYASASRFRAGLSSPLRSPLDKSHFGLLIGDAQQPFSFSGDETNPSSVSPTEDFLEQVTSAKKAEAATIAVAHPAFQISGFEQNFRSPLQASRSGISAQLSVVNGQLSLRGQAASTDFPEFSLVGVTESRTQLTSSPDTTSSQTFG</sequence>
<comment type="similarity">
    <text evidence="2">Belongs to the krueppel C2H2-type zinc-finger protein family.</text>
</comment>
<dbReference type="PANTHER" id="PTHR23235">
    <property type="entry name" value="KRUEPPEL-LIKE TRANSCRIPTION FACTOR"/>
    <property type="match status" value="1"/>
</dbReference>
<evidence type="ECO:0000256" key="13">
    <source>
        <dbReference type="SAM" id="MobiDB-lite"/>
    </source>
</evidence>
<evidence type="ECO:0000256" key="11">
    <source>
        <dbReference type="ARBA" id="ARBA00023242"/>
    </source>
</evidence>